<evidence type="ECO:0000256" key="9">
    <source>
        <dbReference type="ARBA" id="ARBA00023136"/>
    </source>
</evidence>
<keyword evidence="12" id="KW-0997">Cell inner membrane</keyword>
<feature type="transmembrane region" description="Helical" evidence="11">
    <location>
        <begin position="105"/>
        <end position="126"/>
    </location>
</feature>
<dbReference type="InterPro" id="IPR035906">
    <property type="entry name" value="MetI-like_sf"/>
</dbReference>
<evidence type="ECO:0000259" key="13">
    <source>
        <dbReference type="PROSITE" id="PS50928"/>
    </source>
</evidence>
<protein>
    <recommendedName>
        <fullName evidence="4 12">sn-glycerol-3-phosphate transport system permease protein UgpE</fullName>
    </recommendedName>
</protein>
<name>A0A1I3ZDR1_9HYPH</name>
<dbReference type="PANTHER" id="PTHR43744:SF8">
    <property type="entry name" value="SN-GLYCEROL-3-PHOSPHATE TRANSPORT SYSTEM PERMEASE PROTEIN UGPE"/>
    <property type="match status" value="1"/>
</dbReference>
<keyword evidence="15" id="KW-1185">Reference proteome</keyword>
<proteinExistence type="inferred from homology"/>
<feature type="domain" description="ABC transmembrane type-1" evidence="13">
    <location>
        <begin position="70"/>
        <end position="261"/>
    </location>
</feature>
<keyword evidence="8 11" id="KW-1133">Transmembrane helix</keyword>
<keyword evidence="6 12" id="KW-1003">Cell membrane</keyword>
<accession>A0A1I3ZDR1</accession>
<comment type="caution">
    <text evidence="14">The sequence shown here is derived from an EMBL/GenBank/DDBJ whole genome shotgun (WGS) entry which is preliminary data.</text>
</comment>
<evidence type="ECO:0000256" key="2">
    <source>
        <dbReference type="ARBA" id="ARBA00009306"/>
    </source>
</evidence>
<reference evidence="14 15" key="1">
    <citation type="submission" date="2016-10" db="EMBL/GenBank/DDBJ databases">
        <authorList>
            <person name="Varghese N."/>
            <person name="Submissions S."/>
        </authorList>
    </citation>
    <scope>NUCLEOTIDE SEQUENCE [LARGE SCALE GENOMIC DNA]</scope>
    <source>
        <strain evidence="14 15">DSM 16392</strain>
    </source>
</reference>
<evidence type="ECO:0000313" key="14">
    <source>
        <dbReference type="EMBL" id="SFK42123.1"/>
    </source>
</evidence>
<evidence type="ECO:0000256" key="3">
    <source>
        <dbReference type="ARBA" id="ARBA00011557"/>
    </source>
</evidence>
<dbReference type="PROSITE" id="PS50928">
    <property type="entry name" value="ABC_TM1"/>
    <property type="match status" value="1"/>
</dbReference>
<evidence type="ECO:0000256" key="12">
    <source>
        <dbReference type="RuleBase" id="RU363056"/>
    </source>
</evidence>
<feature type="transmembrane region" description="Helical" evidence="11">
    <location>
        <begin position="138"/>
        <end position="161"/>
    </location>
</feature>
<organism evidence="14 15">
    <name type="scientific">Pseudovibrio ascidiaceicola</name>
    <dbReference type="NCBI Taxonomy" id="285279"/>
    <lineage>
        <taxon>Bacteria</taxon>
        <taxon>Pseudomonadati</taxon>
        <taxon>Pseudomonadota</taxon>
        <taxon>Alphaproteobacteria</taxon>
        <taxon>Hyphomicrobiales</taxon>
        <taxon>Stappiaceae</taxon>
        <taxon>Pseudovibrio</taxon>
    </lineage>
</organism>
<comment type="subcellular location">
    <subcellularLocation>
        <location evidence="12">Cell inner membrane</location>
        <topology evidence="12">Multi-pass membrane protein</topology>
    </subcellularLocation>
    <subcellularLocation>
        <location evidence="1 11">Cell membrane</location>
        <topology evidence="1 11">Multi-pass membrane protein</topology>
    </subcellularLocation>
</comment>
<evidence type="ECO:0000256" key="4">
    <source>
        <dbReference type="ARBA" id="ARBA00020515"/>
    </source>
</evidence>
<evidence type="ECO:0000256" key="8">
    <source>
        <dbReference type="ARBA" id="ARBA00022989"/>
    </source>
</evidence>
<feature type="transmembrane region" description="Helical" evidence="11">
    <location>
        <begin position="194"/>
        <end position="217"/>
    </location>
</feature>
<dbReference type="PANTHER" id="PTHR43744">
    <property type="entry name" value="ABC TRANSPORTER PERMEASE PROTEIN MG189-RELATED-RELATED"/>
    <property type="match status" value="1"/>
</dbReference>
<comment type="subunit">
    <text evidence="3 12">The complex is composed of two ATP-binding proteins (UgpC), two transmembrane proteins (UgpA and UgpE) and a solute-binding protein (UgpB).</text>
</comment>
<evidence type="ECO:0000256" key="7">
    <source>
        <dbReference type="ARBA" id="ARBA00022692"/>
    </source>
</evidence>
<dbReference type="RefSeq" id="WP_093519237.1">
    <property type="nucleotide sequence ID" value="NZ_FOSK01000005.1"/>
</dbReference>
<feature type="transmembrane region" description="Helical" evidence="11">
    <location>
        <begin position="240"/>
        <end position="260"/>
    </location>
</feature>
<dbReference type="CDD" id="cd06261">
    <property type="entry name" value="TM_PBP2"/>
    <property type="match status" value="1"/>
</dbReference>
<evidence type="ECO:0000256" key="11">
    <source>
        <dbReference type="RuleBase" id="RU363032"/>
    </source>
</evidence>
<sequence>MIRMPFKTLRLMMYVFIGGYCVFILTPLSWMVFTAFKKRSEIFANPSGLPSELYFGNFERVFSSGIGTYFLNSLITSVFSVTGIVAISTLAAYALARIPFKGRMWVYMLIVASYAVPLHAVLVPMFQLLDGFGLLNTLAGLILPYIAFGIPFTVILLYAFFLEFPKDLEEAAKLDGCSQLRTVFSIVLPLSKPALLSAAIFQVVFVWNEFLIALLILTSKGVKTLPLGLTSFQGQYSSDWGAIMAAVLLSALPIVALYLAMQKHFVRSLTGMGK</sequence>
<evidence type="ECO:0000256" key="6">
    <source>
        <dbReference type="ARBA" id="ARBA00022475"/>
    </source>
</evidence>
<feature type="transmembrane region" description="Helical" evidence="11">
    <location>
        <begin position="69"/>
        <end position="93"/>
    </location>
</feature>
<gene>
    <name evidence="12" type="primary">ugpE</name>
    <name evidence="14" type="ORF">SAMN04488518_10537</name>
</gene>
<dbReference type="InterPro" id="IPR000515">
    <property type="entry name" value="MetI-like"/>
</dbReference>
<keyword evidence="5 11" id="KW-0813">Transport</keyword>
<dbReference type="SUPFAM" id="SSF161098">
    <property type="entry name" value="MetI-like"/>
    <property type="match status" value="1"/>
</dbReference>
<dbReference type="EMBL" id="FOSK01000005">
    <property type="protein sequence ID" value="SFK42123.1"/>
    <property type="molecule type" value="Genomic_DNA"/>
</dbReference>
<comment type="similarity">
    <text evidence="2 11">Belongs to the binding-protein-dependent transport system permease family.</text>
</comment>
<keyword evidence="9 11" id="KW-0472">Membrane</keyword>
<dbReference type="Pfam" id="PF00528">
    <property type="entry name" value="BPD_transp_1"/>
    <property type="match status" value="1"/>
</dbReference>
<evidence type="ECO:0000256" key="10">
    <source>
        <dbReference type="ARBA" id="ARBA00037054"/>
    </source>
</evidence>
<comment type="function">
    <text evidence="10 12">Part of the ABC transporter complex UgpBAEC involved in sn-glycerol-3-phosphate (G3P) import. Probably responsible for the translocation of the substrate across the membrane.</text>
</comment>
<keyword evidence="7 11" id="KW-0812">Transmembrane</keyword>
<evidence type="ECO:0000256" key="5">
    <source>
        <dbReference type="ARBA" id="ARBA00022448"/>
    </source>
</evidence>
<feature type="transmembrane region" description="Helical" evidence="11">
    <location>
        <begin position="12"/>
        <end position="33"/>
    </location>
</feature>
<dbReference type="Gene3D" id="1.10.3720.10">
    <property type="entry name" value="MetI-like"/>
    <property type="match status" value="1"/>
</dbReference>
<evidence type="ECO:0000256" key="1">
    <source>
        <dbReference type="ARBA" id="ARBA00004651"/>
    </source>
</evidence>
<dbReference type="Proteomes" id="UP000199598">
    <property type="component" value="Unassembled WGS sequence"/>
</dbReference>
<evidence type="ECO:0000313" key="15">
    <source>
        <dbReference type="Proteomes" id="UP000199598"/>
    </source>
</evidence>